<evidence type="ECO:0000313" key="4">
    <source>
        <dbReference type="Proteomes" id="UP000693981"/>
    </source>
</evidence>
<dbReference type="EMBL" id="JAGDFL010000426">
    <property type="protein sequence ID" value="KAG7388894.1"/>
    <property type="molecule type" value="Genomic_DNA"/>
</dbReference>
<feature type="region of interest" description="Disordered" evidence="2">
    <location>
        <begin position="331"/>
        <end position="362"/>
    </location>
</feature>
<feature type="compositionally biased region" description="Polar residues" evidence="2">
    <location>
        <begin position="111"/>
        <end position="120"/>
    </location>
</feature>
<sequence length="461" mass="51779">MGRPVGVESYTNADIQALLKCVKELLPKQPQDWDKVGALYREVHARPSDRAERYATSLKKKFRGILLNKTAGALDAEVKEARTIQVLIDSKDESSEAVAGHGFRILRRQNSESAVTNSHAVSDESPHSRRDDEAIEVESERPDLDKWHRNRRSMVRRGGRIVGSEGYSRADIQALLKCVREILPKQPQDWEVALELYRETHARPTGRAERDASSLKKKFRGMTMTKNAGTLGGELEEARAIQMSIDNKDENSETVAAHEFRIRRRQNSETFVRGNSMDGEASEDEAKCRAATPAAEHSMIQPVLRVMQPLDRLETQVPITPAPSMATTLASELPVTNSTGNAATSEGARKRRKAQRYPAHDNSEAQAIALSKDMTSAEGFLRWQLASEIAERRRLQRQVEDLHDRIDDLRDDHHAEMESLRGSLLDKVEVLRERNLSLAMENSHLHAELLTLRAAQGPPSK</sequence>
<dbReference type="Proteomes" id="UP000693981">
    <property type="component" value="Unassembled WGS sequence"/>
</dbReference>
<feature type="coiled-coil region" evidence="1">
    <location>
        <begin position="385"/>
        <end position="412"/>
    </location>
</feature>
<dbReference type="PANTHER" id="PTHR34409">
    <property type="entry name" value="SET DOMAIN-CONTAINING PROTEIN"/>
    <property type="match status" value="1"/>
</dbReference>
<keyword evidence="1" id="KW-0175">Coiled coil</keyword>
<dbReference type="PANTHER" id="PTHR34409:SF1">
    <property type="entry name" value="MYB-LIKE DOMAIN-CONTAINING PROTEIN"/>
    <property type="match status" value="1"/>
</dbReference>
<protein>
    <submittedName>
        <fullName evidence="3">Uncharacterized protein</fullName>
    </submittedName>
</protein>
<keyword evidence="4" id="KW-1185">Reference proteome</keyword>
<feature type="compositionally biased region" description="Basic and acidic residues" evidence="2">
    <location>
        <begin position="121"/>
        <end position="141"/>
    </location>
</feature>
<accession>A0A8T1W9J0</accession>
<feature type="compositionally biased region" description="Polar residues" evidence="2">
    <location>
        <begin position="331"/>
        <end position="344"/>
    </location>
</feature>
<reference evidence="3" key="1">
    <citation type="submission" date="2021-02" db="EMBL/GenBank/DDBJ databases">
        <authorList>
            <person name="Palmer J.M."/>
        </authorList>
    </citation>
    <scope>NUCLEOTIDE SEQUENCE</scope>
    <source>
        <strain evidence="3">SCRP23</strain>
    </source>
</reference>
<evidence type="ECO:0000256" key="1">
    <source>
        <dbReference type="SAM" id="Coils"/>
    </source>
</evidence>
<organism evidence="3 4">
    <name type="scientific">Phytophthora boehmeriae</name>
    <dbReference type="NCBI Taxonomy" id="109152"/>
    <lineage>
        <taxon>Eukaryota</taxon>
        <taxon>Sar</taxon>
        <taxon>Stramenopiles</taxon>
        <taxon>Oomycota</taxon>
        <taxon>Peronosporomycetes</taxon>
        <taxon>Peronosporales</taxon>
        <taxon>Peronosporaceae</taxon>
        <taxon>Phytophthora</taxon>
    </lineage>
</organism>
<dbReference type="OrthoDB" id="122248at2759"/>
<gene>
    <name evidence="3" type="ORF">PHYBOEH_007672</name>
</gene>
<proteinExistence type="predicted"/>
<evidence type="ECO:0000313" key="3">
    <source>
        <dbReference type="EMBL" id="KAG7388894.1"/>
    </source>
</evidence>
<dbReference type="AlphaFoldDB" id="A0A8T1W9J0"/>
<evidence type="ECO:0000256" key="2">
    <source>
        <dbReference type="SAM" id="MobiDB-lite"/>
    </source>
</evidence>
<feature type="region of interest" description="Disordered" evidence="2">
    <location>
        <begin position="109"/>
        <end position="141"/>
    </location>
</feature>
<comment type="caution">
    <text evidence="3">The sequence shown here is derived from an EMBL/GenBank/DDBJ whole genome shotgun (WGS) entry which is preliminary data.</text>
</comment>
<name>A0A8T1W9J0_9STRA</name>